<dbReference type="InterPro" id="IPR050465">
    <property type="entry name" value="UPF0194_transport"/>
</dbReference>
<dbReference type="EMBL" id="PGFF01000001">
    <property type="protein sequence ID" value="PJJ70817.1"/>
    <property type="molecule type" value="Genomic_DNA"/>
</dbReference>
<evidence type="ECO:0000313" key="4">
    <source>
        <dbReference type="EMBL" id="PJJ70817.1"/>
    </source>
</evidence>
<dbReference type="PANTHER" id="PTHR32347:SF14">
    <property type="entry name" value="EFFLUX SYSTEM COMPONENT YKNX-RELATED"/>
    <property type="match status" value="1"/>
</dbReference>
<dbReference type="OrthoDB" id="3268648at2"/>
<dbReference type="AlphaFoldDB" id="A0A2M9CG08"/>
<dbReference type="InterPro" id="IPR002477">
    <property type="entry name" value="Peptidoglycan-bd-like"/>
</dbReference>
<comment type="caution">
    <text evidence="4">The sequence shown here is derived from an EMBL/GenBank/DDBJ whole genome shotgun (WGS) entry which is preliminary data.</text>
</comment>
<dbReference type="SUPFAM" id="SSF47090">
    <property type="entry name" value="PGBD-like"/>
    <property type="match status" value="1"/>
</dbReference>
<dbReference type="Pfam" id="PF01471">
    <property type="entry name" value="PG_binding_1"/>
    <property type="match status" value="1"/>
</dbReference>
<keyword evidence="2" id="KW-0175">Coiled coil</keyword>
<reference evidence="4 5" key="1">
    <citation type="submission" date="2017-11" db="EMBL/GenBank/DDBJ databases">
        <title>Genomic Encyclopedia of Archaeal and Bacterial Type Strains, Phase II (KMG-II): From Individual Species to Whole Genera.</title>
        <authorList>
            <person name="Goeker M."/>
        </authorList>
    </citation>
    <scope>NUCLEOTIDE SEQUENCE [LARGE SCALE GENOMIC DNA]</scope>
    <source>
        <strain evidence="4 5">DSM 27393</strain>
    </source>
</reference>
<keyword evidence="5" id="KW-1185">Reference proteome</keyword>
<name>A0A2M9CG08_9MICO</name>
<dbReference type="Gene3D" id="1.10.101.10">
    <property type="entry name" value="PGBD-like superfamily/PGBD"/>
    <property type="match status" value="1"/>
</dbReference>
<protein>
    <submittedName>
        <fullName evidence="4">Multidrug efflux pump subunit AcrA (Membrane-fusion protein)</fullName>
    </submittedName>
</protein>
<evidence type="ECO:0000256" key="1">
    <source>
        <dbReference type="ARBA" id="ARBA00004196"/>
    </source>
</evidence>
<organism evidence="4 5">
    <name type="scientific">Diaminobutyricimonas aerilata</name>
    <dbReference type="NCBI Taxonomy" id="1162967"/>
    <lineage>
        <taxon>Bacteria</taxon>
        <taxon>Bacillati</taxon>
        <taxon>Actinomycetota</taxon>
        <taxon>Actinomycetes</taxon>
        <taxon>Micrococcales</taxon>
        <taxon>Microbacteriaceae</taxon>
        <taxon>Diaminobutyricimonas</taxon>
    </lineage>
</organism>
<accession>A0A2M9CG08</accession>
<feature type="domain" description="Peptidoglycan binding-like" evidence="3">
    <location>
        <begin position="125"/>
        <end position="175"/>
    </location>
</feature>
<gene>
    <name evidence="4" type="ORF">CLV46_0345</name>
</gene>
<dbReference type="PANTHER" id="PTHR32347">
    <property type="entry name" value="EFFLUX SYSTEM COMPONENT YKNX-RELATED"/>
    <property type="match status" value="1"/>
</dbReference>
<evidence type="ECO:0000256" key="2">
    <source>
        <dbReference type="ARBA" id="ARBA00023054"/>
    </source>
</evidence>
<comment type="subcellular location">
    <subcellularLocation>
        <location evidence="1">Cell envelope</location>
    </subcellularLocation>
</comment>
<proteinExistence type="predicted"/>
<dbReference type="GO" id="GO:0030313">
    <property type="term" value="C:cell envelope"/>
    <property type="evidence" value="ECO:0007669"/>
    <property type="project" value="UniProtKB-SubCell"/>
</dbReference>
<dbReference type="InterPro" id="IPR036365">
    <property type="entry name" value="PGBD-like_sf"/>
</dbReference>
<dbReference type="Gene3D" id="2.40.420.20">
    <property type="match status" value="1"/>
</dbReference>
<evidence type="ECO:0000259" key="3">
    <source>
        <dbReference type="Pfam" id="PF01471"/>
    </source>
</evidence>
<sequence>MTIAWRRRATLGAIAAIGAGAVLVAANGGFAVGVGAAPSAEDDLPAATAEVTRQTLVDAQRVDGELGYGSPFTLSAAAAGTVTEVPATGTVVERGQALYRIDDDPIVLLYGTLPAYRPLARGDEGADVQQLEQNLAALGYTGFDVDTEYTRATATAVEQWQEDLGREQTGIVDPAAVRFADGAVRVGAREAGVGDRVQPGATVYTATGLTRTVTVELDVDDERLAVAGNAVTVTLPDGTTFEGSIASVSSEIEAGEGPEAEPTTVLVVEVVPVEGADLGALDTASVEVDFTAETREGVLAVPVAALLALAEGGYALEVVTDGGTQLVAVTTGLFADGLVEVSGEGVTEGTVVGVPS</sequence>
<dbReference type="RefSeq" id="WP_100363200.1">
    <property type="nucleotide sequence ID" value="NZ_PGFF01000001.1"/>
</dbReference>
<dbReference type="Proteomes" id="UP000228758">
    <property type="component" value="Unassembled WGS sequence"/>
</dbReference>
<dbReference type="InterPro" id="IPR036366">
    <property type="entry name" value="PGBDSf"/>
</dbReference>
<evidence type="ECO:0000313" key="5">
    <source>
        <dbReference type="Proteomes" id="UP000228758"/>
    </source>
</evidence>